<dbReference type="UniPathway" id="UPA00223">
    <property type="reaction ID" value="UER00718"/>
</dbReference>
<evidence type="ECO:0000256" key="2">
    <source>
        <dbReference type="ARBA" id="ARBA00004717"/>
    </source>
</evidence>
<evidence type="ECO:0000256" key="4">
    <source>
        <dbReference type="ARBA" id="ARBA00022532"/>
    </source>
</evidence>
<dbReference type="Pfam" id="PF00694">
    <property type="entry name" value="Aconitase_C"/>
    <property type="match status" value="1"/>
</dbReference>
<evidence type="ECO:0000256" key="12">
    <source>
        <dbReference type="SAM" id="MobiDB-lite"/>
    </source>
</evidence>
<dbReference type="FunFam" id="3.20.19.10:FF:000001">
    <property type="entry name" value="Aconitate hydratase"/>
    <property type="match status" value="1"/>
</dbReference>
<dbReference type="GO" id="GO:0003994">
    <property type="term" value="F:aconitate hydratase activity"/>
    <property type="evidence" value="ECO:0007669"/>
    <property type="project" value="UniProtKB-EC"/>
</dbReference>
<dbReference type="InterPro" id="IPR044137">
    <property type="entry name" value="AcnA_IRP_Swivel"/>
</dbReference>
<comment type="similarity">
    <text evidence="3 11">Belongs to the aconitase/IPM isomerase family.</text>
</comment>
<dbReference type="GO" id="GO:0003723">
    <property type="term" value="F:RNA binding"/>
    <property type="evidence" value="ECO:0007669"/>
    <property type="project" value="UniProtKB-KW"/>
</dbReference>
<dbReference type="GO" id="GO:0006099">
    <property type="term" value="P:tricarboxylic acid cycle"/>
    <property type="evidence" value="ECO:0007669"/>
    <property type="project" value="UniProtKB-UniPathway"/>
</dbReference>
<dbReference type="Gene3D" id="3.30.499.10">
    <property type="entry name" value="Aconitase, domain 3"/>
    <property type="match status" value="2"/>
</dbReference>
<dbReference type="NCBIfam" id="TIGR01341">
    <property type="entry name" value="aconitase_1"/>
    <property type="match status" value="1"/>
</dbReference>
<dbReference type="EMBL" id="QEEX01000001">
    <property type="protein sequence ID" value="PWB96769.1"/>
    <property type="molecule type" value="Genomic_DNA"/>
</dbReference>
<sequence length="936" mass="100697">MSSVNSFGSRDTLSVGSTDYEVFRLDTVAGHEKLPFSLKVLLENLLRTEDGANVTKEQIEALGSWDPTAEPDTEIQFTPARVVMQDFTGVPCIVDLATMREAVADLGGDPEKVNPLSPAELVIDHSVIADLFGSADALERNVEIEYERNGERYQFLRWGQTAFEDFKVVPPGTGIVHQVNIEHLAKVTYTRTVGGTLRAYPDTCVGTDSHTTMVNGLGVLGWGVGGIEAEAAMLGQPVSMLIPKVVGFKLTGSIPAGVTATDVVLTITDILRKHGVVGKFVEFYGEGVGAVPLANRATIGNMSPEFGSTAAIFPIDDVTLDYLRLTGRSDEQVALVEAYSKLQKLWHDPSVEPAFSEYLELDLSTVVPSIAGPKRPQDRIELSSAKAQFEKDLNNYASVEHDLVDLEIAESFPASDPPGNSPESAESQHFHVHSSHAPSTASKPTSVSLENGENFVLDHGAVTIAAITSCTNTSNPSVMLAAGLLARNAAKKGLKAKPWVKTTLAPGSKVVTDYYAKAGLTDDLEALGFYTVGYGCTTCIGNSGPLAEEISAAINDNDLAVTAVLSGNRNFEGRINPDVKMNYLASPPLVIAYALAGSMNFDFESDSLGTDNDGNEVFLKDIWPDAAEVQATIDSSIDTEMFNHEYASVFEGDERWRSLPTPAGATFEWAPESTYVRKPPYFDGMTMETTPVVDITGARVLAKLGDSVTTDHISPAGSIKGDSPAGQYLVEHGVDRKDFNSYGSRRGNHEVMIRGTFANIRLRNQLLNDVEGGYTRDFTQADAPQSFIYDASQKYQEQGTPLVILGGKEYGSGSSRDWAAKGTSLLGVKAVITESFERIHRSNLIGMGVVPLQFPAGQSADSLGLDGTEVISISGLTELNEGRTPKTVKVVAVPSEHSPEGKQPVEFDAIVRIDTPGEADYYRNGGILQYVLRSLV</sequence>
<dbReference type="Gene3D" id="6.10.190.10">
    <property type="match status" value="1"/>
</dbReference>
<dbReference type="RefSeq" id="WP_108996855.1">
    <property type="nucleotide sequence ID" value="NZ_QEEX01000001.1"/>
</dbReference>
<evidence type="ECO:0000256" key="6">
    <source>
        <dbReference type="ARBA" id="ARBA00022884"/>
    </source>
</evidence>
<comment type="pathway">
    <text evidence="2">Carbohydrate metabolism; tricarboxylic acid cycle; isocitrate from oxaloacetate: step 2/2.</text>
</comment>
<dbReference type="PROSITE" id="PS01244">
    <property type="entry name" value="ACONITASE_2"/>
    <property type="match status" value="1"/>
</dbReference>
<dbReference type="NCBIfam" id="NF006757">
    <property type="entry name" value="PRK09277.1"/>
    <property type="match status" value="1"/>
</dbReference>
<dbReference type="AlphaFoldDB" id="A0A2U1SYS9"/>
<proteinExistence type="inferred from homology"/>
<organism evidence="15 16">
    <name type="scientific">Homoserinimonas hongtaonis</name>
    <dbReference type="NCBI Taxonomy" id="2079791"/>
    <lineage>
        <taxon>Bacteria</taxon>
        <taxon>Bacillati</taxon>
        <taxon>Actinomycetota</taxon>
        <taxon>Actinomycetes</taxon>
        <taxon>Micrococcales</taxon>
        <taxon>Microbacteriaceae</taxon>
        <taxon>Homoserinimonas</taxon>
    </lineage>
</organism>
<comment type="cofactor">
    <cofactor evidence="1">
        <name>[4Fe-4S] cluster</name>
        <dbReference type="ChEBI" id="CHEBI:49883"/>
    </cofactor>
</comment>
<protein>
    <recommendedName>
        <fullName evidence="11">Aconitate hydratase</fullName>
        <shortName evidence="11">Aconitase</shortName>
        <ecNumber evidence="11">4.2.1.3</ecNumber>
    </recommendedName>
</protein>
<dbReference type="GO" id="GO:0019679">
    <property type="term" value="P:propionate metabolic process, methylcitrate cycle"/>
    <property type="evidence" value="ECO:0007669"/>
    <property type="project" value="UniProtKB-ARBA"/>
</dbReference>
<dbReference type="PRINTS" id="PR00415">
    <property type="entry name" value="ACONITASE"/>
</dbReference>
<keyword evidence="8 11" id="KW-0411">Iron-sulfur</keyword>
<feature type="region of interest" description="Disordered" evidence="12">
    <location>
        <begin position="411"/>
        <end position="447"/>
    </location>
</feature>
<dbReference type="InterPro" id="IPR018136">
    <property type="entry name" value="Aconitase_4Fe-4S_BS"/>
</dbReference>
<evidence type="ECO:0000259" key="13">
    <source>
        <dbReference type="Pfam" id="PF00330"/>
    </source>
</evidence>
<keyword evidence="9 11" id="KW-0456">Lyase</keyword>
<evidence type="ECO:0000259" key="14">
    <source>
        <dbReference type="Pfam" id="PF00694"/>
    </source>
</evidence>
<dbReference type="PANTHER" id="PTHR11670">
    <property type="entry name" value="ACONITASE/IRON-RESPONSIVE ELEMENT FAMILY MEMBER"/>
    <property type="match status" value="1"/>
</dbReference>
<dbReference type="NCBIfam" id="NF009520">
    <property type="entry name" value="PRK12881.1"/>
    <property type="match status" value="1"/>
</dbReference>
<dbReference type="GO" id="GO:0051539">
    <property type="term" value="F:4 iron, 4 sulfur cluster binding"/>
    <property type="evidence" value="ECO:0007669"/>
    <property type="project" value="UniProtKB-KW"/>
</dbReference>
<evidence type="ECO:0000256" key="5">
    <source>
        <dbReference type="ARBA" id="ARBA00022723"/>
    </source>
</evidence>
<dbReference type="FunFam" id="3.30.499.10:FF:000009">
    <property type="entry name" value="Aconitate hydratase"/>
    <property type="match status" value="1"/>
</dbReference>
<keyword evidence="5" id="KW-0479">Metal-binding</keyword>
<evidence type="ECO:0000256" key="7">
    <source>
        <dbReference type="ARBA" id="ARBA00023004"/>
    </source>
</evidence>
<comment type="function">
    <text evidence="11">Catalyzes the isomerization of citrate to isocitrate via cis-aconitate.</text>
</comment>
<evidence type="ECO:0000256" key="9">
    <source>
        <dbReference type="ARBA" id="ARBA00023239"/>
    </source>
</evidence>
<dbReference type="InterPro" id="IPR001030">
    <property type="entry name" value="Acoase/IPM_deHydtase_lsu_aba"/>
</dbReference>
<dbReference type="InterPro" id="IPR015931">
    <property type="entry name" value="Acnase/IPM_dHydase_lsu_aba_1/3"/>
</dbReference>
<keyword evidence="6" id="KW-0694">RNA-binding</keyword>
<feature type="domain" description="Aconitase/3-isopropylmalate dehydratase large subunit alpha/beta/alpha" evidence="13">
    <location>
        <begin position="71"/>
        <end position="597"/>
    </location>
</feature>
<feature type="compositionally biased region" description="Polar residues" evidence="12">
    <location>
        <begin position="436"/>
        <end position="447"/>
    </location>
</feature>
<dbReference type="Pfam" id="PF00330">
    <property type="entry name" value="Aconitase"/>
    <property type="match status" value="1"/>
</dbReference>
<evidence type="ECO:0000256" key="10">
    <source>
        <dbReference type="ARBA" id="ARBA00023501"/>
    </source>
</evidence>
<dbReference type="UniPathway" id="UPA00946"/>
<evidence type="ECO:0000313" key="15">
    <source>
        <dbReference type="EMBL" id="PWB96769.1"/>
    </source>
</evidence>
<dbReference type="InterPro" id="IPR000573">
    <property type="entry name" value="AconitaseA/IPMdHydase_ssu_swvl"/>
</dbReference>
<accession>A0A2U1SYS9</accession>
<dbReference type="SUPFAM" id="SSF52016">
    <property type="entry name" value="LeuD/IlvD-like"/>
    <property type="match status" value="1"/>
</dbReference>
<dbReference type="EC" id="4.2.1.3" evidence="11"/>
<dbReference type="InterPro" id="IPR006249">
    <property type="entry name" value="Aconitase/IRP2"/>
</dbReference>
<evidence type="ECO:0000256" key="3">
    <source>
        <dbReference type="ARBA" id="ARBA00007185"/>
    </source>
</evidence>
<dbReference type="PROSITE" id="PS00450">
    <property type="entry name" value="ACONITASE_1"/>
    <property type="match status" value="1"/>
</dbReference>
<evidence type="ECO:0000256" key="8">
    <source>
        <dbReference type="ARBA" id="ARBA00023014"/>
    </source>
</evidence>
<comment type="catalytic activity">
    <reaction evidence="10 11">
        <text>citrate = D-threo-isocitrate</text>
        <dbReference type="Rhea" id="RHEA:10336"/>
        <dbReference type="ChEBI" id="CHEBI:15562"/>
        <dbReference type="ChEBI" id="CHEBI:16947"/>
        <dbReference type="EC" id="4.2.1.3"/>
    </reaction>
</comment>
<reference evidence="16" key="1">
    <citation type="submission" date="2018-04" db="EMBL/GenBank/DDBJ databases">
        <authorList>
            <person name="Liu S."/>
            <person name="Wang Z."/>
            <person name="Li J."/>
        </authorList>
    </citation>
    <scope>NUCLEOTIDE SEQUENCE [LARGE SCALE GENOMIC DNA]</scope>
    <source>
        <strain evidence="16">S1194</strain>
    </source>
</reference>
<name>A0A2U1SYS9_9MICO</name>
<keyword evidence="11" id="KW-0004">4Fe-4S</keyword>
<comment type="caution">
    <text evidence="15">The sequence shown here is derived from an EMBL/GenBank/DDBJ whole genome shotgun (WGS) entry which is preliminary data.</text>
</comment>
<dbReference type="FunFam" id="3.30.499.10:FF:000002">
    <property type="entry name" value="Aconitate hydratase"/>
    <property type="match status" value="1"/>
</dbReference>
<keyword evidence="4" id="KW-0816">Tricarboxylic acid cycle</keyword>
<dbReference type="InterPro" id="IPR036008">
    <property type="entry name" value="Aconitase_4Fe-4S_dom"/>
</dbReference>
<dbReference type="InterPro" id="IPR015928">
    <property type="entry name" value="Aconitase/3IPM_dehydase_swvl"/>
</dbReference>
<dbReference type="SUPFAM" id="SSF53732">
    <property type="entry name" value="Aconitase iron-sulfur domain"/>
    <property type="match status" value="1"/>
</dbReference>
<dbReference type="Gene3D" id="3.20.19.10">
    <property type="entry name" value="Aconitase, domain 4"/>
    <property type="match status" value="1"/>
</dbReference>
<evidence type="ECO:0000256" key="1">
    <source>
        <dbReference type="ARBA" id="ARBA00001966"/>
    </source>
</evidence>
<keyword evidence="16" id="KW-1185">Reference proteome</keyword>
<evidence type="ECO:0000313" key="16">
    <source>
        <dbReference type="Proteomes" id="UP000244978"/>
    </source>
</evidence>
<keyword evidence="7 11" id="KW-0408">Iron</keyword>
<gene>
    <name evidence="15" type="primary">acnA</name>
    <name evidence="15" type="ORF">DF220_02170</name>
</gene>
<evidence type="ECO:0000256" key="11">
    <source>
        <dbReference type="RuleBase" id="RU361275"/>
    </source>
</evidence>
<dbReference type="GO" id="GO:0046872">
    <property type="term" value="F:metal ion binding"/>
    <property type="evidence" value="ECO:0007669"/>
    <property type="project" value="UniProtKB-KW"/>
</dbReference>
<feature type="domain" description="Aconitase A/isopropylmalate dehydratase small subunit swivel" evidence="14">
    <location>
        <begin position="727"/>
        <end position="856"/>
    </location>
</feature>
<dbReference type="CDD" id="cd01580">
    <property type="entry name" value="AcnA_IRP_Swivel"/>
    <property type="match status" value="1"/>
</dbReference>
<dbReference type="Proteomes" id="UP000244978">
    <property type="component" value="Unassembled WGS sequence"/>
</dbReference>